<evidence type="ECO:0000313" key="2">
    <source>
        <dbReference type="Proteomes" id="UP000287296"/>
    </source>
</evidence>
<organism evidence="1 2">
    <name type="scientific">Siminovitchia terrae</name>
    <name type="common">Bacillus terrae</name>
    <dbReference type="NCBI Taxonomy" id="1914933"/>
    <lineage>
        <taxon>Bacteria</taxon>
        <taxon>Bacillati</taxon>
        <taxon>Bacillota</taxon>
        <taxon>Bacilli</taxon>
        <taxon>Bacillales</taxon>
        <taxon>Bacillaceae</taxon>
        <taxon>Siminovitchia</taxon>
    </lineage>
</organism>
<dbReference type="AlphaFoldDB" id="A0A429X2R7"/>
<comment type="caution">
    <text evidence="1">The sequence shown here is derived from an EMBL/GenBank/DDBJ whole genome shotgun (WGS) entry which is preliminary data.</text>
</comment>
<dbReference type="EMBL" id="QYTW02000030">
    <property type="protein sequence ID" value="RST57658.1"/>
    <property type="molecule type" value="Genomic_DNA"/>
</dbReference>
<dbReference type="OrthoDB" id="2680459at2"/>
<accession>A0A429X2R7</accession>
<dbReference type="Proteomes" id="UP000287296">
    <property type="component" value="Unassembled WGS sequence"/>
</dbReference>
<evidence type="ECO:0000313" key="1">
    <source>
        <dbReference type="EMBL" id="RST57658.1"/>
    </source>
</evidence>
<dbReference type="RefSeq" id="WP_120118307.1">
    <property type="nucleotide sequence ID" value="NZ_QYTW02000030.1"/>
</dbReference>
<reference evidence="1 2" key="1">
    <citation type="submission" date="2018-12" db="EMBL/GenBank/DDBJ databases">
        <authorList>
            <person name="Sun L."/>
            <person name="Chen Z."/>
        </authorList>
    </citation>
    <scope>NUCLEOTIDE SEQUENCE [LARGE SCALE GENOMIC DNA]</scope>
    <source>
        <strain evidence="1 2">LMG 29736</strain>
    </source>
</reference>
<proteinExistence type="predicted"/>
<sequence>MKFDLKTPCKDCPFIKGSSTNKTLAEDRIEGIVDDIRAGMTFTCHKTLQKHTSEQQHCAGALIFLEKENKPNQMMKIAERLGLYDHRKLKMNVEIIDEY</sequence>
<gene>
    <name evidence="1" type="ORF">D5F11_021600</name>
</gene>
<protein>
    <submittedName>
        <fullName evidence="1">Uncharacterized protein</fullName>
    </submittedName>
</protein>
<name>A0A429X2R7_SIMTE</name>